<protein>
    <submittedName>
        <fullName evidence="2">Uncharacterized protein</fullName>
    </submittedName>
</protein>
<keyword evidence="3" id="KW-1185">Reference proteome</keyword>
<feature type="region of interest" description="Disordered" evidence="1">
    <location>
        <begin position="1"/>
        <end position="25"/>
    </location>
</feature>
<proteinExistence type="predicted"/>
<name>A0AAD4JQG7_PERFH</name>
<dbReference type="Proteomes" id="UP001190926">
    <property type="component" value="Unassembled WGS sequence"/>
</dbReference>
<comment type="caution">
    <text evidence="2">The sequence shown here is derived from an EMBL/GenBank/DDBJ whole genome shotgun (WGS) entry which is preliminary data.</text>
</comment>
<feature type="compositionally biased region" description="Polar residues" evidence="1">
    <location>
        <begin position="1"/>
        <end position="23"/>
    </location>
</feature>
<dbReference type="AlphaFoldDB" id="A0AAD4JQG7"/>
<reference evidence="2 3" key="1">
    <citation type="journal article" date="2021" name="Nat. Commun.">
        <title>Incipient diploidization of the medicinal plant Perilla within 10,000 years.</title>
        <authorList>
            <person name="Zhang Y."/>
            <person name="Shen Q."/>
            <person name="Leng L."/>
            <person name="Zhang D."/>
            <person name="Chen S."/>
            <person name="Shi Y."/>
            <person name="Ning Z."/>
            <person name="Chen S."/>
        </authorList>
    </citation>
    <scope>NUCLEOTIDE SEQUENCE [LARGE SCALE GENOMIC DNA]</scope>
    <source>
        <strain evidence="3">cv. PC099</strain>
    </source>
</reference>
<sequence length="78" mass="8971">MSTISQIIEQKASNSEPRVSNPTRGFRLVRRRYSQSHHCQGLSRVDEDPLITLRRQLWAVEDTQLPAPPLTVRTPNFS</sequence>
<gene>
    <name evidence="2" type="ORF">C2S53_001238</name>
</gene>
<dbReference type="EMBL" id="SDAM02000001">
    <property type="protein sequence ID" value="KAH6838147.1"/>
    <property type="molecule type" value="Genomic_DNA"/>
</dbReference>
<organism evidence="2 3">
    <name type="scientific">Perilla frutescens var. hirtella</name>
    <name type="common">Perilla citriodora</name>
    <name type="synonym">Perilla setoyensis</name>
    <dbReference type="NCBI Taxonomy" id="608512"/>
    <lineage>
        <taxon>Eukaryota</taxon>
        <taxon>Viridiplantae</taxon>
        <taxon>Streptophyta</taxon>
        <taxon>Embryophyta</taxon>
        <taxon>Tracheophyta</taxon>
        <taxon>Spermatophyta</taxon>
        <taxon>Magnoliopsida</taxon>
        <taxon>eudicotyledons</taxon>
        <taxon>Gunneridae</taxon>
        <taxon>Pentapetalae</taxon>
        <taxon>asterids</taxon>
        <taxon>lamiids</taxon>
        <taxon>Lamiales</taxon>
        <taxon>Lamiaceae</taxon>
        <taxon>Nepetoideae</taxon>
        <taxon>Elsholtzieae</taxon>
        <taxon>Perilla</taxon>
    </lineage>
</organism>
<evidence type="ECO:0000313" key="2">
    <source>
        <dbReference type="EMBL" id="KAH6838147.1"/>
    </source>
</evidence>
<evidence type="ECO:0000313" key="3">
    <source>
        <dbReference type="Proteomes" id="UP001190926"/>
    </source>
</evidence>
<evidence type="ECO:0000256" key="1">
    <source>
        <dbReference type="SAM" id="MobiDB-lite"/>
    </source>
</evidence>
<accession>A0AAD4JQG7</accession>